<feature type="compositionally biased region" description="Basic and acidic residues" evidence="9">
    <location>
        <begin position="147"/>
        <end position="167"/>
    </location>
</feature>
<dbReference type="Gene3D" id="3.30.50.10">
    <property type="entry name" value="Erythroid Transcription Factor GATA-1, subunit A"/>
    <property type="match status" value="1"/>
</dbReference>
<feature type="domain" description="GATA-type" evidence="10">
    <location>
        <begin position="400"/>
        <end position="453"/>
    </location>
</feature>
<reference evidence="11" key="2">
    <citation type="submission" date="2021-08" db="EMBL/GenBank/DDBJ databases">
        <authorList>
            <person name="Eriksson T."/>
        </authorList>
    </citation>
    <scope>NUCLEOTIDE SEQUENCE</scope>
    <source>
        <strain evidence="11">Stoneville</strain>
        <tissue evidence="11">Whole head</tissue>
    </source>
</reference>
<evidence type="ECO:0000256" key="4">
    <source>
        <dbReference type="ARBA" id="ARBA00022833"/>
    </source>
</evidence>
<protein>
    <recommendedName>
        <fullName evidence="10">GATA-type domain-containing protein</fullName>
    </recommendedName>
</protein>
<dbReference type="GO" id="GO:0045944">
    <property type="term" value="P:positive regulation of transcription by RNA polymerase II"/>
    <property type="evidence" value="ECO:0007669"/>
    <property type="project" value="TreeGrafter"/>
</dbReference>
<evidence type="ECO:0000313" key="12">
    <source>
        <dbReference type="Proteomes" id="UP000719412"/>
    </source>
</evidence>
<comment type="caution">
    <text evidence="11">The sequence shown here is derived from an EMBL/GenBank/DDBJ whole genome shotgun (WGS) entry which is preliminary data.</text>
</comment>
<keyword evidence="3 8" id="KW-0863">Zinc-finger</keyword>
<dbReference type="PANTHER" id="PTHR10071:SF337">
    <property type="entry name" value="GATA-BINDING FACTOR A"/>
    <property type="match status" value="1"/>
</dbReference>
<dbReference type="InterPro" id="IPR013088">
    <property type="entry name" value="Znf_NHR/GATA"/>
</dbReference>
<dbReference type="EMBL" id="JABDTM020026251">
    <property type="protein sequence ID" value="KAH0812154.1"/>
    <property type="molecule type" value="Genomic_DNA"/>
</dbReference>
<dbReference type="GO" id="GO:0000122">
    <property type="term" value="P:negative regulation of transcription by RNA polymerase II"/>
    <property type="evidence" value="ECO:0007669"/>
    <property type="project" value="TreeGrafter"/>
</dbReference>
<keyword evidence="7" id="KW-0539">Nucleus</keyword>
<dbReference type="GO" id="GO:0045165">
    <property type="term" value="P:cell fate commitment"/>
    <property type="evidence" value="ECO:0007669"/>
    <property type="project" value="TreeGrafter"/>
</dbReference>
<evidence type="ECO:0000256" key="3">
    <source>
        <dbReference type="ARBA" id="ARBA00022771"/>
    </source>
</evidence>
<dbReference type="SMART" id="SM00401">
    <property type="entry name" value="ZnF_GATA"/>
    <property type="match status" value="1"/>
</dbReference>
<feature type="compositionally biased region" description="Pro residues" evidence="9">
    <location>
        <begin position="171"/>
        <end position="186"/>
    </location>
</feature>
<keyword evidence="6" id="KW-0804">Transcription</keyword>
<dbReference type="AlphaFoldDB" id="A0A8J6L5Y6"/>
<evidence type="ECO:0000256" key="7">
    <source>
        <dbReference type="ARBA" id="ARBA00023242"/>
    </source>
</evidence>
<dbReference type="PANTHER" id="PTHR10071">
    <property type="entry name" value="TRANSCRIPTION FACTOR GATA FAMILY MEMBER"/>
    <property type="match status" value="1"/>
</dbReference>
<feature type="region of interest" description="Disordered" evidence="9">
    <location>
        <begin position="130"/>
        <end position="215"/>
    </location>
</feature>
<dbReference type="CDD" id="cd00202">
    <property type="entry name" value="ZnF_GATA"/>
    <property type="match status" value="1"/>
</dbReference>
<dbReference type="Proteomes" id="UP000719412">
    <property type="component" value="Unassembled WGS sequence"/>
</dbReference>
<organism evidence="11 12">
    <name type="scientific">Tenebrio molitor</name>
    <name type="common">Yellow mealworm beetle</name>
    <dbReference type="NCBI Taxonomy" id="7067"/>
    <lineage>
        <taxon>Eukaryota</taxon>
        <taxon>Metazoa</taxon>
        <taxon>Ecdysozoa</taxon>
        <taxon>Arthropoda</taxon>
        <taxon>Hexapoda</taxon>
        <taxon>Insecta</taxon>
        <taxon>Pterygota</taxon>
        <taxon>Neoptera</taxon>
        <taxon>Endopterygota</taxon>
        <taxon>Coleoptera</taxon>
        <taxon>Polyphaga</taxon>
        <taxon>Cucujiformia</taxon>
        <taxon>Tenebrionidae</taxon>
        <taxon>Tenebrio</taxon>
    </lineage>
</organism>
<keyword evidence="4" id="KW-0862">Zinc</keyword>
<dbReference type="FunFam" id="3.30.50.10:FF:000002">
    <property type="entry name" value="Gata transcription factor gatad"/>
    <property type="match status" value="1"/>
</dbReference>
<dbReference type="GO" id="GO:0000981">
    <property type="term" value="F:DNA-binding transcription factor activity, RNA polymerase II-specific"/>
    <property type="evidence" value="ECO:0007669"/>
    <property type="project" value="TreeGrafter"/>
</dbReference>
<feature type="compositionally biased region" description="Polar residues" evidence="9">
    <location>
        <begin position="231"/>
        <end position="240"/>
    </location>
</feature>
<keyword evidence="12" id="KW-1185">Reference proteome</keyword>
<comment type="subcellular location">
    <subcellularLocation>
        <location evidence="1">Nucleus</location>
    </subcellularLocation>
</comment>
<dbReference type="PROSITE" id="PS50114">
    <property type="entry name" value="GATA_ZN_FINGER_2"/>
    <property type="match status" value="1"/>
</dbReference>
<evidence type="ECO:0000256" key="9">
    <source>
        <dbReference type="SAM" id="MobiDB-lite"/>
    </source>
</evidence>
<dbReference type="InterPro" id="IPR039355">
    <property type="entry name" value="Transcription_factor_GATA"/>
</dbReference>
<keyword evidence="2" id="KW-0479">Metal-binding</keyword>
<proteinExistence type="predicted"/>
<evidence type="ECO:0000259" key="10">
    <source>
        <dbReference type="PROSITE" id="PS50114"/>
    </source>
</evidence>
<evidence type="ECO:0000313" key="11">
    <source>
        <dbReference type="EMBL" id="KAH0812154.1"/>
    </source>
</evidence>
<evidence type="ECO:0000256" key="1">
    <source>
        <dbReference type="ARBA" id="ARBA00004123"/>
    </source>
</evidence>
<evidence type="ECO:0000256" key="8">
    <source>
        <dbReference type="PROSITE-ProRule" id="PRU00094"/>
    </source>
</evidence>
<evidence type="ECO:0000256" key="6">
    <source>
        <dbReference type="ARBA" id="ARBA00023163"/>
    </source>
</evidence>
<dbReference type="GO" id="GO:0008270">
    <property type="term" value="F:zinc ion binding"/>
    <property type="evidence" value="ECO:0007669"/>
    <property type="project" value="UniProtKB-KW"/>
</dbReference>
<dbReference type="SUPFAM" id="SSF57716">
    <property type="entry name" value="Glucocorticoid receptor-like (DNA-binding domain)"/>
    <property type="match status" value="1"/>
</dbReference>
<feature type="compositionally biased region" description="Basic and acidic residues" evidence="9">
    <location>
        <begin position="241"/>
        <end position="257"/>
    </location>
</feature>
<sequence>MNSRGFIESNVGRLHSGAKIACVSTGPLEQSNCRIGAGVNLWTDAFSPPKGTGEERTKRTRLEREQKWDEFRWALPIHPKVGTKRGANEGSLLAHWSANERAENFEDTGTRTMPRMRQSNAVLETMMNASRTMQTEETPNSITISVKTDHEQQTKEDQESHKNEPTDLSRYPPPDSEPTGVPPSPSMAPNLGESPMKIDPCPNQPADLSNKKPENVTCVPEIDFIKEEANDNASEYSNSSDPERLEVDMSQGVEEHSNSTTASATSPIPENIQPEEETSLWRALSHNGYNANVPLSGEASQLLRKLITCRKLGMSITPAPPFVHLDGRVNSPNEPLNMETNPKPASGRRKQSYPTKASIEDSRSPARDDGEDYIPDFTGNSPWCNLQIVKGGKGGAGMARRVDLSCTNCGTQTTTIWRRNMRGEMVCNACGLYYKLHGIDRPHTMRRDTIHTRRRRPKAAEARNEKEKCREYGAVNNQFKAPKKGHGNAETTDTEDMLSALRRQIQPHLVMALQGHKNTAYPHLQYEECGM</sequence>
<dbReference type="InterPro" id="IPR000679">
    <property type="entry name" value="Znf_GATA"/>
</dbReference>
<feature type="compositionally biased region" description="Basic and acidic residues" evidence="9">
    <location>
        <begin position="358"/>
        <end position="368"/>
    </location>
</feature>
<gene>
    <name evidence="11" type="ORF">GEV33_010638</name>
</gene>
<dbReference type="PRINTS" id="PR00619">
    <property type="entry name" value="GATAZNFINGER"/>
</dbReference>
<dbReference type="Pfam" id="PF00320">
    <property type="entry name" value="GATA"/>
    <property type="match status" value="1"/>
</dbReference>
<dbReference type="PROSITE" id="PS00344">
    <property type="entry name" value="GATA_ZN_FINGER_1"/>
    <property type="match status" value="1"/>
</dbReference>
<dbReference type="GO" id="GO:0000978">
    <property type="term" value="F:RNA polymerase II cis-regulatory region sequence-specific DNA binding"/>
    <property type="evidence" value="ECO:0007669"/>
    <property type="project" value="TreeGrafter"/>
</dbReference>
<accession>A0A8J6L5Y6</accession>
<evidence type="ECO:0000256" key="5">
    <source>
        <dbReference type="ARBA" id="ARBA00023015"/>
    </source>
</evidence>
<feature type="region of interest" description="Disordered" evidence="9">
    <location>
        <begin position="229"/>
        <end position="271"/>
    </location>
</feature>
<feature type="region of interest" description="Disordered" evidence="9">
    <location>
        <begin position="325"/>
        <end position="370"/>
    </location>
</feature>
<dbReference type="GO" id="GO:0005634">
    <property type="term" value="C:nucleus"/>
    <property type="evidence" value="ECO:0007669"/>
    <property type="project" value="UniProtKB-SubCell"/>
</dbReference>
<feature type="compositionally biased region" description="Polar residues" evidence="9">
    <location>
        <begin position="258"/>
        <end position="268"/>
    </location>
</feature>
<name>A0A8J6L5Y6_TENMO</name>
<reference evidence="11" key="1">
    <citation type="journal article" date="2020" name="J Insects Food Feed">
        <title>The yellow mealworm (Tenebrio molitor) genome: a resource for the emerging insects as food and feed industry.</title>
        <authorList>
            <person name="Eriksson T."/>
            <person name="Andere A."/>
            <person name="Kelstrup H."/>
            <person name="Emery V."/>
            <person name="Picard C."/>
        </authorList>
    </citation>
    <scope>NUCLEOTIDE SEQUENCE</scope>
    <source>
        <strain evidence="11">Stoneville</strain>
        <tissue evidence="11">Whole head</tissue>
    </source>
</reference>
<feature type="compositionally biased region" description="Polar residues" evidence="9">
    <location>
        <begin position="330"/>
        <end position="340"/>
    </location>
</feature>
<keyword evidence="5" id="KW-0805">Transcription regulation</keyword>
<evidence type="ECO:0000256" key="2">
    <source>
        <dbReference type="ARBA" id="ARBA00022723"/>
    </source>
</evidence>
<feature type="compositionally biased region" description="Polar residues" evidence="9">
    <location>
        <begin position="130"/>
        <end position="146"/>
    </location>
</feature>